<keyword evidence="13 19" id="KW-0406">Ion transport</keyword>
<dbReference type="NCBIfam" id="TIGR00834">
    <property type="entry name" value="ae"/>
    <property type="match status" value="1"/>
</dbReference>
<sequence length="1293" mass="142261">MSSGPRRPASGADSFRTPEPESLGPVTAPGFAAEQEEDELHRTLGVERFEEILQEAGSRGGEELGRSYGEEDFEYHRQSSHHIHHPLSTHLPPDTRRRKTPQGPGRKPRRRPGASPTGETPTIEEGEEEEDEASEAEGARALSQPSPASTPSSVQFFLQEDEGADRKAETTSPSPPPPLPHQEAAPRATKAAQTGAQVEEVVAVASGTAGGDDGGASGRLLTKAQPGHRSYNLQERRRIGSMTGAEQALLPRVPTDESEAQTLATADLDLMKSHRFEDVPGVRRHLVRKNAKASVQSGREGREPGPTPRARPRAPHKPHEVFVELNELLLDKNQEPQWRETARWIKFEEDVEEETERWGKPHVASLSFRSLLELRRTLAHGAVLLDLDQQTLPGVAHQVVEQMVISDQIKAEDRANVLRALLLKHSHPSDEKDFSFPRNISAGSLGSLLGHHHGQGAESDPHVTEPLIGGVPETRLEVEREREPPPPAPPAGITRSKSKHELKLLEKIPENAEATVVLVGCVEFLARPTMAFVRLREAVELDAVLEVPVPVRFLFLLLGPSSANMDYHEIGRSISTLMSDKQFHEAAYLADEREDLLTAINAFLDCSVVLPPSEVQGEELLRSVAHFQRQMLKKREEQGRLLPPGAGLEPKSAQDKALLQMVEVAGAVEDDPLRRTGRPFGGLIRDVRRRYPHYLSDFRDALDPQCLAAVIFIYFAALSPAITFGGLLGEKTHDLIGVSELIMSTAIQGVLFCLLGAQPLLVIGFSGPLLVFEEAFFSFCSSNNLEYLVGRVWIGLWLVLLALLMVALEGSFLVRFVSRFTQEIFAFLISLIFIYETFYKLVKIFQEHPLHGCSVSNSSEAGSGENATWPGAGATLGPRNESSARPPGQGRPRGQPNTALLSLVLMAGTFFIAFFLRKFKNSRFFPGRVRRVIGDFGVPIAILVMVLVDYSIEDTYTQVRRCAVVRGCGAPGPRTRTAAKPGRRQASPTALAHHPPSPSTTQGTPPRPSALQKLSVPSGFSVTAPEKRGWVINPLGEKSTFPVWMMVASLLPAILVFILIFMETQITTLIISKKERMLQKGSGFHLDLLLIVAMGGICALFGLPWLAAATVRSVTHANALTVMSKAVAPGDKPKIQEVKEQRVTGLLVALLVGLSLVIGDLLRQIPLAVLFGIFLYMGVTSLNGIQFYERLHLLLMPPKHHPDVTYVKKVRTLRMHLFTALQLLCLAVLWAVMSTAASLAFPFILILTVPLRMVVLTRIFTEREMKYLDANEAEPVFDEREGVDEYNEMPMPV</sequence>
<feature type="transmembrane region" description="Helical" evidence="19">
    <location>
        <begin position="1043"/>
        <end position="1062"/>
    </location>
</feature>
<evidence type="ECO:0000256" key="3">
    <source>
        <dbReference type="ARBA" id="ARBA00010993"/>
    </source>
</evidence>
<feature type="transmembrane region" description="Helical" evidence="19">
    <location>
        <begin position="749"/>
        <end position="772"/>
    </location>
</feature>
<evidence type="ECO:0000259" key="21">
    <source>
        <dbReference type="Pfam" id="PF00955"/>
    </source>
</evidence>
<feature type="compositionally biased region" description="Low complexity" evidence="20">
    <location>
        <begin position="885"/>
        <end position="894"/>
    </location>
</feature>
<dbReference type="InterPro" id="IPR002978">
    <property type="entry name" value="Anion_exchange_2"/>
</dbReference>
<evidence type="ECO:0000256" key="15">
    <source>
        <dbReference type="ARBA" id="ARBA00023139"/>
    </source>
</evidence>
<evidence type="ECO:0000313" key="24">
    <source>
        <dbReference type="Proteomes" id="UP000429181"/>
    </source>
</evidence>
<evidence type="ECO:0000256" key="6">
    <source>
        <dbReference type="ARBA" id="ARBA00022475"/>
    </source>
</evidence>
<dbReference type="PROSITE" id="PS00219">
    <property type="entry name" value="ANION_EXCHANGER_1"/>
    <property type="match status" value="1"/>
</dbReference>
<feature type="transmembrane region" description="Helical" evidence="19">
    <location>
        <begin position="824"/>
        <end position="842"/>
    </location>
</feature>
<keyword evidence="12 19" id="KW-1133">Transmembrane helix</keyword>
<feature type="region of interest" description="Disordered" evidence="20">
    <location>
        <begin position="1"/>
        <end position="239"/>
    </location>
</feature>
<evidence type="ECO:0000256" key="12">
    <source>
        <dbReference type="ARBA" id="ARBA00022989"/>
    </source>
</evidence>
<keyword evidence="8" id="KW-0597">Phosphoprotein</keyword>
<proteinExistence type="inferred from homology"/>
<feature type="transmembrane region" description="Helical" evidence="19">
    <location>
        <begin position="929"/>
        <end position="948"/>
    </location>
</feature>
<feature type="region of interest" description="Disordered" evidence="20">
    <location>
        <begin position="287"/>
        <end position="316"/>
    </location>
</feature>
<feature type="region of interest" description="Disordered" evidence="20">
    <location>
        <begin position="447"/>
        <end position="496"/>
    </location>
</feature>
<dbReference type="PRINTS" id="PR01231">
    <property type="entry name" value="HCO3TRNSPORT"/>
</dbReference>
<feature type="compositionally biased region" description="Basic and acidic residues" evidence="20">
    <location>
        <begin position="474"/>
        <end position="484"/>
    </location>
</feature>
<feature type="transmembrane region" description="Helical" evidence="19">
    <location>
        <begin position="1168"/>
        <end position="1188"/>
    </location>
</feature>
<reference evidence="23 24" key="1">
    <citation type="submission" date="2018-11" db="EMBL/GenBank/DDBJ databases">
        <title>Haplotype-resolved cattle genomes.</title>
        <authorList>
            <person name="Low W.Y."/>
            <person name="Tearle R."/>
            <person name="Bickhart D.M."/>
            <person name="Rosen B.D."/>
            <person name="Koren S."/>
            <person name="Rhie A."/>
            <person name="Hiendleder S."/>
            <person name="Phillippy A.M."/>
            <person name="Smith T.P.L."/>
            <person name="Williams J.L."/>
        </authorList>
    </citation>
    <scope>NUCLEOTIDE SEQUENCE [LARGE SCALE GENOMIC DNA]</scope>
</reference>
<keyword evidence="11" id="KW-0769">Symport</keyword>
<keyword evidence="15" id="KW-0564">Palmitate</keyword>
<protein>
    <recommendedName>
        <fullName evidence="19">Anion exchange protein</fullName>
    </recommendedName>
</protein>
<feature type="domain" description="Bicarbonate transporter-like transmembrane" evidence="21">
    <location>
        <begin position="678"/>
        <end position="958"/>
    </location>
</feature>
<keyword evidence="10 19" id="KW-0812">Transmembrane</keyword>
<keyword evidence="6" id="KW-1003">Cell membrane</keyword>
<dbReference type="Pfam" id="PF07565">
    <property type="entry name" value="Band_3_cyto"/>
    <property type="match status" value="1"/>
</dbReference>
<feature type="compositionally biased region" description="Acidic residues" evidence="20">
    <location>
        <begin position="122"/>
        <end position="135"/>
    </location>
</feature>
<feature type="domain" description="Band 3 cytoplasmic" evidence="22">
    <location>
        <begin position="319"/>
        <end position="616"/>
    </location>
</feature>
<dbReference type="GO" id="GO:0016324">
    <property type="term" value="C:apical plasma membrane"/>
    <property type="evidence" value="ECO:0007669"/>
    <property type="project" value="UniProtKB-SubCell"/>
</dbReference>
<keyword evidence="14 19" id="KW-0472">Membrane</keyword>
<feature type="region of interest" description="Disordered" evidence="20">
    <location>
        <begin position="970"/>
        <end position="1013"/>
    </location>
</feature>
<feature type="transmembrane region" description="Helical" evidence="19">
    <location>
        <begin position="899"/>
        <end position="917"/>
    </location>
</feature>
<keyword evidence="5" id="KW-0050">Antiport</keyword>
<keyword evidence="16" id="KW-0325">Glycoprotein</keyword>
<dbReference type="FunFam" id="3.40.930.10:FF:000004">
    <property type="entry name" value="Anion exchange protein"/>
    <property type="match status" value="1"/>
</dbReference>
<feature type="compositionally biased region" description="Polar residues" evidence="20">
    <location>
        <begin position="143"/>
        <end position="156"/>
    </location>
</feature>
<dbReference type="Gene3D" id="1.10.287.570">
    <property type="entry name" value="Helical hairpin bin"/>
    <property type="match status" value="1"/>
</dbReference>
<keyword evidence="9" id="KW-0039">Anion exchange</keyword>
<accession>A0A4W2HPL9</accession>
<feature type="transmembrane region" description="Helical" evidence="19">
    <location>
        <begin position="707"/>
        <end position="728"/>
    </location>
</feature>
<feature type="compositionally biased region" description="Gly residues" evidence="20">
    <location>
        <begin position="208"/>
        <end position="217"/>
    </location>
</feature>
<dbReference type="InterPro" id="IPR013769">
    <property type="entry name" value="Band3_cytoplasmic_dom"/>
</dbReference>
<dbReference type="GeneTree" id="ENSGT00940000158259"/>
<dbReference type="PRINTS" id="PR00165">
    <property type="entry name" value="ANIONEXCHNGR"/>
</dbReference>
<dbReference type="PANTHER" id="PTHR11453:SF14">
    <property type="entry name" value="ANION EXCHANGE PROTEIN 2"/>
    <property type="match status" value="1"/>
</dbReference>
<dbReference type="InterPro" id="IPR016152">
    <property type="entry name" value="PTrfase/Anion_transptr"/>
</dbReference>
<dbReference type="GO" id="GO:0051453">
    <property type="term" value="P:regulation of intracellular pH"/>
    <property type="evidence" value="ECO:0007669"/>
    <property type="project" value="TreeGrafter"/>
</dbReference>
<evidence type="ECO:0000256" key="8">
    <source>
        <dbReference type="ARBA" id="ARBA00022553"/>
    </source>
</evidence>
<dbReference type="InterPro" id="IPR003020">
    <property type="entry name" value="HCO3_transpt_euk"/>
</dbReference>
<dbReference type="InterPro" id="IPR001717">
    <property type="entry name" value="Anion_exchange"/>
</dbReference>
<keyword evidence="17" id="KW-0449">Lipoprotein</keyword>
<organism evidence="23 24">
    <name type="scientific">Bos indicus x Bos taurus</name>
    <name type="common">Hybrid cattle</name>
    <dbReference type="NCBI Taxonomy" id="30522"/>
    <lineage>
        <taxon>Eukaryota</taxon>
        <taxon>Metazoa</taxon>
        <taxon>Chordata</taxon>
        <taxon>Craniata</taxon>
        <taxon>Vertebrata</taxon>
        <taxon>Euteleostomi</taxon>
        <taxon>Mammalia</taxon>
        <taxon>Eutheria</taxon>
        <taxon>Laurasiatheria</taxon>
        <taxon>Artiodactyla</taxon>
        <taxon>Ruminantia</taxon>
        <taxon>Pecora</taxon>
        <taxon>Bovidae</taxon>
        <taxon>Bovinae</taxon>
        <taxon>Bos</taxon>
    </lineage>
</organism>
<reference evidence="23" key="2">
    <citation type="submission" date="2025-08" db="UniProtKB">
        <authorList>
            <consortium name="Ensembl"/>
        </authorList>
    </citation>
    <scope>IDENTIFICATION</scope>
</reference>
<gene>
    <name evidence="23" type="primary">SLC4A2</name>
</gene>
<feature type="domain" description="Bicarbonate transporter-like transmembrane" evidence="21">
    <location>
        <begin position="1011"/>
        <end position="1272"/>
    </location>
</feature>
<evidence type="ECO:0000256" key="20">
    <source>
        <dbReference type="SAM" id="MobiDB-lite"/>
    </source>
</evidence>
<dbReference type="SUPFAM" id="SSF55804">
    <property type="entry name" value="Phoshotransferase/anion transport protein"/>
    <property type="match status" value="1"/>
</dbReference>
<dbReference type="InterPro" id="IPR018241">
    <property type="entry name" value="Anion_exchange_CS"/>
</dbReference>
<dbReference type="PRINTS" id="PR01188">
    <property type="entry name" value="ANIONEXHNGR2"/>
</dbReference>
<dbReference type="GO" id="GO:0030316">
    <property type="term" value="P:osteoclast differentiation"/>
    <property type="evidence" value="ECO:0007669"/>
    <property type="project" value="Ensembl"/>
</dbReference>
<evidence type="ECO:0000256" key="5">
    <source>
        <dbReference type="ARBA" id="ARBA00022449"/>
    </source>
</evidence>
<feature type="compositionally biased region" description="Low complexity" evidence="20">
    <location>
        <begin position="198"/>
        <end position="207"/>
    </location>
</feature>
<dbReference type="Ensembl" id="ENSBIXT00005016391.1">
    <property type="protein sequence ID" value="ENSBIXP00005033110.1"/>
    <property type="gene ID" value="ENSBIXG00005013838.1"/>
</dbReference>
<evidence type="ECO:0000256" key="19">
    <source>
        <dbReference type="RuleBase" id="RU362035"/>
    </source>
</evidence>
<comment type="similarity">
    <text evidence="3 19">Belongs to the anion exchanger (TC 2.A.31) family.</text>
</comment>
<evidence type="ECO:0000256" key="10">
    <source>
        <dbReference type="ARBA" id="ARBA00022692"/>
    </source>
</evidence>
<dbReference type="GO" id="GO:0140900">
    <property type="term" value="F:chloride:bicarbonate antiporter activity"/>
    <property type="evidence" value="ECO:0007669"/>
    <property type="project" value="UniProtKB-ARBA"/>
</dbReference>
<name>A0A4W2HPL9_BOBOX</name>
<dbReference type="FunFam" id="1.10.287.570:FF:000001">
    <property type="entry name" value="Anion exchange protein"/>
    <property type="match status" value="1"/>
</dbReference>
<evidence type="ECO:0000259" key="22">
    <source>
        <dbReference type="Pfam" id="PF07565"/>
    </source>
</evidence>
<dbReference type="GO" id="GO:0016323">
    <property type="term" value="C:basolateral plasma membrane"/>
    <property type="evidence" value="ECO:0007669"/>
    <property type="project" value="UniProtKB-SubCell"/>
</dbReference>
<evidence type="ECO:0000313" key="23">
    <source>
        <dbReference type="Ensembl" id="ENSBIXP00005033110.1"/>
    </source>
</evidence>
<feature type="transmembrane region" description="Helical" evidence="19">
    <location>
        <begin position="1083"/>
        <end position="1107"/>
    </location>
</feature>
<feature type="transmembrane region" description="Helical" evidence="19">
    <location>
        <begin position="1143"/>
        <end position="1162"/>
    </location>
</feature>
<evidence type="ECO:0000256" key="1">
    <source>
        <dbReference type="ARBA" id="ARBA00004424"/>
    </source>
</evidence>
<evidence type="ECO:0000256" key="16">
    <source>
        <dbReference type="ARBA" id="ARBA00023180"/>
    </source>
</evidence>
<feature type="compositionally biased region" description="Basic residues" evidence="20">
    <location>
        <begin position="96"/>
        <end position="112"/>
    </location>
</feature>
<dbReference type="Gene3D" id="3.40.930.10">
    <property type="entry name" value="Mannitol-specific EII, Chain A"/>
    <property type="match status" value="1"/>
</dbReference>
<feature type="region of interest" description="Disordered" evidence="20">
    <location>
        <begin position="862"/>
        <end position="894"/>
    </location>
</feature>
<keyword evidence="4 19" id="KW-0813">Transport</keyword>
<dbReference type="InterPro" id="IPR011531">
    <property type="entry name" value="HCO3_transpt-like_TM_dom"/>
</dbReference>
<comment type="subcellular location">
    <subcellularLocation>
        <location evidence="1">Apical cell membrane</location>
        <topology evidence="1">Multi-pass membrane protein</topology>
    </subcellularLocation>
    <subcellularLocation>
        <location evidence="2">Basolateral cell membrane</location>
        <topology evidence="2">Multi-pass membrane protein</topology>
    </subcellularLocation>
    <subcellularLocation>
        <location evidence="19">Membrane</location>
        <topology evidence="19">Multi-pass membrane protein</topology>
    </subcellularLocation>
</comment>
<evidence type="ECO:0000256" key="17">
    <source>
        <dbReference type="ARBA" id="ARBA00023288"/>
    </source>
</evidence>
<keyword evidence="7" id="KW-0488">Methylation</keyword>
<dbReference type="GO" id="GO:0015293">
    <property type="term" value="F:symporter activity"/>
    <property type="evidence" value="ECO:0007669"/>
    <property type="project" value="UniProtKB-KW"/>
</dbReference>
<evidence type="ECO:0000256" key="4">
    <source>
        <dbReference type="ARBA" id="ARBA00022448"/>
    </source>
</evidence>
<evidence type="ECO:0000256" key="14">
    <source>
        <dbReference type="ARBA" id="ARBA00023136"/>
    </source>
</evidence>
<comment type="catalytic activity">
    <reaction evidence="18">
        <text>hydrogencarbonate(in) + chloride(out) = hydrogencarbonate(out) + chloride(in)</text>
        <dbReference type="Rhea" id="RHEA:72363"/>
        <dbReference type="ChEBI" id="CHEBI:17544"/>
        <dbReference type="ChEBI" id="CHEBI:17996"/>
    </reaction>
</comment>
<feature type="compositionally biased region" description="Basic and acidic residues" evidence="20">
    <location>
        <begin position="60"/>
        <end position="77"/>
    </location>
</feature>
<evidence type="ECO:0000256" key="18">
    <source>
        <dbReference type="ARBA" id="ARBA00049347"/>
    </source>
</evidence>
<evidence type="ECO:0000256" key="11">
    <source>
        <dbReference type="ARBA" id="ARBA00022847"/>
    </source>
</evidence>
<dbReference type="Proteomes" id="UP000429181">
    <property type="component" value="Chromosome 4"/>
</dbReference>
<evidence type="ECO:0000256" key="9">
    <source>
        <dbReference type="ARBA" id="ARBA00022681"/>
    </source>
</evidence>
<dbReference type="PROSITE" id="PS00220">
    <property type="entry name" value="ANION_EXCHANGER_2"/>
    <property type="match status" value="1"/>
</dbReference>
<dbReference type="PANTHER" id="PTHR11453">
    <property type="entry name" value="ANION EXCHANGE PROTEIN"/>
    <property type="match status" value="1"/>
</dbReference>
<evidence type="ECO:0000256" key="13">
    <source>
        <dbReference type="ARBA" id="ARBA00023065"/>
    </source>
</evidence>
<feature type="transmembrane region" description="Helical" evidence="19">
    <location>
        <begin position="792"/>
        <end position="817"/>
    </location>
</feature>
<dbReference type="Pfam" id="PF00955">
    <property type="entry name" value="HCO3_cotransp"/>
    <property type="match status" value="2"/>
</dbReference>
<evidence type="ECO:0000256" key="2">
    <source>
        <dbReference type="ARBA" id="ARBA00004554"/>
    </source>
</evidence>
<feature type="compositionally biased region" description="Basic residues" evidence="20">
    <location>
        <begin position="78"/>
        <end position="87"/>
    </location>
</feature>
<feature type="compositionally biased region" description="Basic and acidic residues" evidence="20">
    <location>
        <begin position="39"/>
        <end position="51"/>
    </location>
</feature>
<evidence type="ECO:0000256" key="7">
    <source>
        <dbReference type="ARBA" id="ARBA00022481"/>
    </source>
</evidence>